<feature type="region of interest" description="Disordered" evidence="7">
    <location>
        <begin position="19"/>
        <end position="130"/>
    </location>
</feature>
<dbReference type="InterPro" id="IPR027417">
    <property type="entry name" value="P-loop_NTPase"/>
</dbReference>
<evidence type="ECO:0000259" key="8">
    <source>
        <dbReference type="PROSITE" id="PS51706"/>
    </source>
</evidence>
<evidence type="ECO:0000256" key="3">
    <source>
        <dbReference type="ARBA" id="ARBA00022723"/>
    </source>
</evidence>
<keyword evidence="5" id="KW-0460">Magnesium</keyword>
<organism evidence="9 10">
    <name type="scientific">Momordica charantia</name>
    <name type="common">Bitter gourd</name>
    <name type="synonym">Balsam pear</name>
    <dbReference type="NCBI Taxonomy" id="3673"/>
    <lineage>
        <taxon>Eukaryota</taxon>
        <taxon>Viridiplantae</taxon>
        <taxon>Streptophyta</taxon>
        <taxon>Embryophyta</taxon>
        <taxon>Tracheophyta</taxon>
        <taxon>Spermatophyta</taxon>
        <taxon>Magnoliopsida</taxon>
        <taxon>eudicotyledons</taxon>
        <taxon>Gunneridae</taxon>
        <taxon>Pentapetalae</taxon>
        <taxon>rosids</taxon>
        <taxon>fabids</taxon>
        <taxon>Cucurbitales</taxon>
        <taxon>Cucurbitaceae</taxon>
        <taxon>Momordiceae</taxon>
        <taxon>Momordica</taxon>
    </lineage>
</organism>
<dbReference type="NCBIfam" id="TIGR00231">
    <property type="entry name" value="small_GTP"/>
    <property type="match status" value="1"/>
</dbReference>
<evidence type="ECO:0000256" key="2">
    <source>
        <dbReference type="ARBA" id="ARBA00009638"/>
    </source>
</evidence>
<dbReference type="RefSeq" id="XP_022154852.1">
    <property type="nucleotide sequence ID" value="XM_022299160.1"/>
</dbReference>
<dbReference type="Gene3D" id="3.40.50.300">
    <property type="entry name" value="P-loop containing nucleotide triphosphate hydrolases"/>
    <property type="match status" value="1"/>
</dbReference>
<feature type="compositionally biased region" description="Basic residues" evidence="7">
    <location>
        <begin position="49"/>
        <end position="64"/>
    </location>
</feature>
<comment type="similarity">
    <text evidence="2">Belongs to the TRAFAC class TrmE-Era-EngA-EngB-Septin-like GTPase superfamily. EngB GTPase family.</text>
</comment>
<feature type="compositionally biased region" description="Basic and acidic residues" evidence="7">
    <location>
        <begin position="92"/>
        <end position="107"/>
    </location>
</feature>
<evidence type="ECO:0000256" key="5">
    <source>
        <dbReference type="ARBA" id="ARBA00022842"/>
    </source>
</evidence>
<keyword evidence="3" id="KW-0479">Metal-binding</keyword>
<evidence type="ECO:0000256" key="6">
    <source>
        <dbReference type="ARBA" id="ARBA00023134"/>
    </source>
</evidence>
<dbReference type="PROSITE" id="PS51706">
    <property type="entry name" value="G_ENGB"/>
    <property type="match status" value="1"/>
</dbReference>
<reference evidence="10 11" key="1">
    <citation type="submission" date="2025-04" db="UniProtKB">
        <authorList>
            <consortium name="RefSeq"/>
        </authorList>
    </citation>
    <scope>IDENTIFICATION</scope>
    <source>
        <strain evidence="10 11">OHB3-1</strain>
    </source>
</reference>
<comment type="cofactor">
    <cofactor evidence="1">
        <name>Mg(2+)</name>
        <dbReference type="ChEBI" id="CHEBI:18420"/>
    </cofactor>
</comment>
<feature type="region of interest" description="Disordered" evidence="7">
    <location>
        <begin position="152"/>
        <end position="178"/>
    </location>
</feature>
<accession>A0A6J1DMT7</accession>
<dbReference type="GO" id="GO:0005525">
    <property type="term" value="F:GTP binding"/>
    <property type="evidence" value="ECO:0007669"/>
    <property type="project" value="UniProtKB-KW"/>
</dbReference>
<proteinExistence type="inferred from homology"/>
<evidence type="ECO:0000256" key="1">
    <source>
        <dbReference type="ARBA" id="ARBA00001946"/>
    </source>
</evidence>
<dbReference type="PANTHER" id="PTHR47560">
    <property type="entry name" value="EXPRESSED PROTEIN"/>
    <property type="match status" value="1"/>
</dbReference>
<dbReference type="GeneID" id="111022011"/>
<dbReference type="InterPro" id="IPR030393">
    <property type="entry name" value="G_ENGB_dom"/>
</dbReference>
<dbReference type="Pfam" id="PF01926">
    <property type="entry name" value="MMR_HSR1"/>
    <property type="match status" value="1"/>
</dbReference>
<gene>
    <name evidence="10 11" type="primary">LOC111022011</name>
</gene>
<dbReference type="CDD" id="cd01876">
    <property type="entry name" value="YihA_EngB"/>
    <property type="match status" value="1"/>
</dbReference>
<evidence type="ECO:0000256" key="4">
    <source>
        <dbReference type="ARBA" id="ARBA00022741"/>
    </source>
</evidence>
<keyword evidence="9" id="KW-1185">Reference proteome</keyword>
<feature type="compositionally biased region" description="Basic and acidic residues" evidence="7">
    <location>
        <begin position="224"/>
        <end position="241"/>
    </location>
</feature>
<dbReference type="KEGG" id="mcha:111022011"/>
<dbReference type="InterPro" id="IPR005225">
    <property type="entry name" value="Small_GTP-bd"/>
</dbReference>
<keyword evidence="4" id="KW-0547">Nucleotide-binding</keyword>
<protein>
    <submittedName>
        <fullName evidence="10 11">Uncharacterized protein LOC111022011</fullName>
    </submittedName>
</protein>
<evidence type="ECO:0000313" key="9">
    <source>
        <dbReference type="Proteomes" id="UP000504603"/>
    </source>
</evidence>
<evidence type="ECO:0000313" key="11">
    <source>
        <dbReference type="RefSeq" id="XP_022154853.1"/>
    </source>
</evidence>
<dbReference type="OrthoDB" id="391988at2759"/>
<dbReference type="InterPro" id="IPR006073">
    <property type="entry name" value="GTP-bd"/>
</dbReference>
<dbReference type="SUPFAM" id="SSF52540">
    <property type="entry name" value="P-loop containing nucleoside triphosphate hydrolases"/>
    <property type="match status" value="1"/>
</dbReference>
<dbReference type="GO" id="GO:0046872">
    <property type="term" value="F:metal ion binding"/>
    <property type="evidence" value="ECO:0007669"/>
    <property type="project" value="UniProtKB-KW"/>
</dbReference>
<keyword evidence="6" id="KW-0342">GTP-binding</keyword>
<dbReference type="PANTHER" id="PTHR47560:SF1">
    <property type="entry name" value="EXPRESSED PROTEIN"/>
    <property type="match status" value="1"/>
</dbReference>
<dbReference type="Proteomes" id="UP000504603">
    <property type="component" value="Unplaced"/>
</dbReference>
<dbReference type="RefSeq" id="XP_022154853.1">
    <property type="nucleotide sequence ID" value="XM_022299161.1"/>
</dbReference>
<sequence length="502" mass="56642">MSEEPSLGLRLKKKLKLAVGKAPGRKNFDRRTRDGDTIAGTGSVEKAARKAKLRPATAHVKRQRIYGGQDSDVKVTPFTDVATHRRKSLSRRRNDAEVVGKSRDESLNHASLQGKFSLKKQENGVRSPKVSYEKGKIREGKDYNVESTRKRFSENTIDSSKTLDSTENKSWGVTPDPAKRRVFKKRSANGDPELLIDQPKKRKRVIRLDPYDLSNKRLDDGIITENAREEKASSEKKDEMSKNAQFRAIQPSKSILSFVEDNLLGRRRLIEIRRAGYNTDLSAPLDNIPFTNSAERERIEENIFRNKLTFFAAAKVSSSFPPPDMPEIAFAGRSNVGKSSLLNALTRQWGVVRTSDKPGLTQTINFFNLGSKLSMVDLPGYGFAYAKEEVKDAWEELVKEYVATRVGLKRVCLLIDTKWGMKPRDQELIDLMERSQTKYQIVLTKTDTVFPVDVARRAMQIEESFKANKSIVQPLMMVSSKSGAGIRSLRTVLAKIARFAKV</sequence>
<dbReference type="AlphaFoldDB" id="A0A6J1DMT7"/>
<evidence type="ECO:0000256" key="7">
    <source>
        <dbReference type="SAM" id="MobiDB-lite"/>
    </source>
</evidence>
<evidence type="ECO:0000313" key="10">
    <source>
        <dbReference type="RefSeq" id="XP_022154852.1"/>
    </source>
</evidence>
<dbReference type="NCBIfam" id="TIGR03598">
    <property type="entry name" value="GTPase_YsxC"/>
    <property type="match status" value="1"/>
</dbReference>
<feature type="domain" description="EngB-type G" evidence="8">
    <location>
        <begin position="324"/>
        <end position="499"/>
    </location>
</feature>
<dbReference type="InterPro" id="IPR019987">
    <property type="entry name" value="GTP-bd_ribosome_bio_YsxC"/>
</dbReference>
<name>A0A6J1DMT7_MOMCH</name>
<feature type="compositionally biased region" description="Basic and acidic residues" evidence="7">
    <location>
        <begin position="26"/>
        <end position="36"/>
    </location>
</feature>
<feature type="compositionally biased region" description="Polar residues" evidence="7">
    <location>
        <begin position="154"/>
        <end position="171"/>
    </location>
</feature>
<dbReference type="HAMAP" id="MF_00321">
    <property type="entry name" value="GTPase_EngB"/>
    <property type="match status" value="1"/>
</dbReference>
<feature type="region of interest" description="Disordered" evidence="7">
    <location>
        <begin position="224"/>
        <end position="243"/>
    </location>
</feature>